<comment type="caution">
    <text evidence="2">The sequence shown here is derived from an EMBL/GenBank/DDBJ whole genome shotgun (WGS) entry which is preliminary data.</text>
</comment>
<dbReference type="RefSeq" id="WP_371392170.1">
    <property type="nucleotide sequence ID" value="NZ_CP163421.1"/>
</dbReference>
<keyword evidence="1" id="KW-0732">Signal</keyword>
<feature type="signal peptide" evidence="1">
    <location>
        <begin position="1"/>
        <end position="28"/>
    </location>
</feature>
<organism evidence="2 3">
    <name type="scientific">Glycocaulis abyssi</name>
    <dbReference type="NCBI Taxonomy" id="1433403"/>
    <lineage>
        <taxon>Bacteria</taxon>
        <taxon>Pseudomonadati</taxon>
        <taxon>Pseudomonadota</taxon>
        <taxon>Alphaproteobacteria</taxon>
        <taxon>Maricaulales</taxon>
        <taxon>Maricaulaceae</taxon>
        <taxon>Glycocaulis</taxon>
    </lineage>
</organism>
<keyword evidence="3" id="KW-1185">Reference proteome</keyword>
<protein>
    <submittedName>
        <fullName evidence="2">Uncharacterized protein</fullName>
    </submittedName>
</protein>
<accession>A0ABV9NA99</accession>
<sequence length="203" mass="21327">MFDTRVRSLPRLALAASALALAGAGASAQEQQSSALVDELLACRAIASDTDRLACMDRTSAALDTAMSAGELTVLERARAAAAERSTFGTAVAGAGRMFGSLFAGSSALPAEQAYDDGAVAVRTESGDIQALLGVPVRAIRTDPLGKLVVTLADGQVWRQTDARRIPVPRNTEGLTVEIERGAMSSHFMRLSTHPVRFRAARD</sequence>
<name>A0ABV9NA99_9PROT</name>
<evidence type="ECO:0000313" key="3">
    <source>
        <dbReference type="Proteomes" id="UP001596024"/>
    </source>
</evidence>
<reference evidence="3" key="1">
    <citation type="journal article" date="2019" name="Int. J. Syst. Evol. Microbiol.">
        <title>The Global Catalogue of Microorganisms (GCM) 10K type strain sequencing project: providing services to taxonomists for standard genome sequencing and annotation.</title>
        <authorList>
            <consortium name="The Broad Institute Genomics Platform"/>
            <consortium name="The Broad Institute Genome Sequencing Center for Infectious Disease"/>
            <person name="Wu L."/>
            <person name="Ma J."/>
        </authorList>
    </citation>
    <scope>NUCLEOTIDE SEQUENCE [LARGE SCALE GENOMIC DNA]</scope>
    <source>
        <strain evidence="3">CCUG 62981</strain>
    </source>
</reference>
<evidence type="ECO:0000313" key="2">
    <source>
        <dbReference type="EMBL" id="MFC4724424.1"/>
    </source>
</evidence>
<proteinExistence type="predicted"/>
<gene>
    <name evidence="2" type="ORF">ACFPB0_03885</name>
</gene>
<dbReference type="Proteomes" id="UP001596024">
    <property type="component" value="Unassembled WGS sequence"/>
</dbReference>
<feature type="chain" id="PRO_5046438731" evidence="1">
    <location>
        <begin position="29"/>
        <end position="203"/>
    </location>
</feature>
<dbReference type="EMBL" id="JBHSGQ010000001">
    <property type="protein sequence ID" value="MFC4724424.1"/>
    <property type="molecule type" value="Genomic_DNA"/>
</dbReference>
<evidence type="ECO:0000256" key="1">
    <source>
        <dbReference type="SAM" id="SignalP"/>
    </source>
</evidence>